<keyword evidence="1" id="KW-1133">Transmembrane helix</keyword>
<dbReference type="InterPro" id="IPR012429">
    <property type="entry name" value="HGSNAT_cat"/>
</dbReference>
<evidence type="ECO:0000259" key="2">
    <source>
        <dbReference type="Pfam" id="PF07786"/>
    </source>
</evidence>
<dbReference type="Pfam" id="PF07786">
    <property type="entry name" value="HGSNAT_cat"/>
    <property type="match status" value="1"/>
</dbReference>
<accession>A0A178MIM7</accession>
<keyword evidence="1" id="KW-0472">Membrane</keyword>
<evidence type="ECO:0000313" key="3">
    <source>
        <dbReference type="EMBL" id="OAN48571.1"/>
    </source>
</evidence>
<feature type="transmembrane region" description="Helical" evidence="1">
    <location>
        <begin position="286"/>
        <end position="305"/>
    </location>
</feature>
<evidence type="ECO:0000313" key="4">
    <source>
        <dbReference type="Proteomes" id="UP000078287"/>
    </source>
</evidence>
<gene>
    <name evidence="3" type="ORF">A6A03_07290</name>
</gene>
<feature type="transmembrane region" description="Helical" evidence="1">
    <location>
        <begin position="33"/>
        <end position="53"/>
    </location>
</feature>
<feature type="domain" description="Heparan-alpha-glucosaminide N-acetyltransferase catalytic" evidence="2">
    <location>
        <begin position="23"/>
        <end position="236"/>
    </location>
</feature>
<dbReference type="PANTHER" id="PTHR40407">
    <property type="entry name" value="MEMBRANE PROTEIN-LIKE PROTEIN"/>
    <property type="match status" value="1"/>
</dbReference>
<dbReference type="STRING" id="1707952.A6A03_07290"/>
<reference evidence="3 4" key="1">
    <citation type="submission" date="2016-04" db="EMBL/GenBank/DDBJ databases">
        <title>Chloroflexus islandicus sp. nov., a thermophilic filamentous anoxygenic phototrophic bacterium from geyser Strokkur (Iceland).</title>
        <authorList>
            <person name="Gaisin V.A."/>
            <person name="Kalashnikov A.M."/>
            <person name="Sukhacheva M.V."/>
            <person name="Grouzdev D.S."/>
            <person name="Ivanov T.M."/>
            <person name="Kuznetsov B."/>
            <person name="Gorlenko V.M."/>
        </authorList>
    </citation>
    <scope>NUCLEOTIDE SEQUENCE [LARGE SCALE GENOMIC DNA]</scope>
    <source>
        <strain evidence="4">isl-2</strain>
    </source>
</reference>
<protein>
    <recommendedName>
        <fullName evidence="2">Heparan-alpha-glucosaminide N-acetyltransferase catalytic domain-containing protein</fullName>
    </recommendedName>
</protein>
<feature type="transmembrane region" description="Helical" evidence="1">
    <location>
        <begin position="108"/>
        <end position="130"/>
    </location>
</feature>
<feature type="transmembrane region" description="Helical" evidence="1">
    <location>
        <begin position="73"/>
        <end position="96"/>
    </location>
</feature>
<keyword evidence="1" id="KW-0812">Transmembrane</keyword>
<dbReference type="Proteomes" id="UP000078287">
    <property type="component" value="Unassembled WGS sequence"/>
</dbReference>
<dbReference type="OrthoDB" id="508112at2"/>
<dbReference type="RefSeq" id="WP_066782723.1">
    <property type="nucleotide sequence ID" value="NZ_LWQS01000030.1"/>
</dbReference>
<feature type="transmembrane region" description="Helical" evidence="1">
    <location>
        <begin position="162"/>
        <end position="181"/>
    </location>
</feature>
<evidence type="ECO:0000256" key="1">
    <source>
        <dbReference type="SAM" id="Phobius"/>
    </source>
</evidence>
<dbReference type="AlphaFoldDB" id="A0A178MIM7"/>
<dbReference type="PANTHER" id="PTHR40407:SF1">
    <property type="entry name" value="HEPARAN-ALPHA-GLUCOSAMINIDE N-ACETYLTRANSFERASE CATALYTIC DOMAIN-CONTAINING PROTEIN"/>
    <property type="match status" value="1"/>
</dbReference>
<feature type="transmembrane region" description="Helical" evidence="1">
    <location>
        <begin position="207"/>
        <end position="228"/>
    </location>
</feature>
<proteinExistence type="predicted"/>
<feature type="transmembrane region" description="Helical" evidence="1">
    <location>
        <begin position="354"/>
        <end position="374"/>
    </location>
</feature>
<comment type="caution">
    <text evidence="3">The sequence shown here is derived from an EMBL/GenBank/DDBJ whole genome shotgun (WGS) entry which is preliminary data.</text>
</comment>
<dbReference type="EMBL" id="LWQS01000030">
    <property type="protein sequence ID" value="OAN48571.1"/>
    <property type="molecule type" value="Genomic_DNA"/>
</dbReference>
<organism evidence="3 4">
    <name type="scientific">Chloroflexus islandicus</name>
    <dbReference type="NCBI Taxonomy" id="1707952"/>
    <lineage>
        <taxon>Bacteria</taxon>
        <taxon>Bacillati</taxon>
        <taxon>Chloroflexota</taxon>
        <taxon>Chloroflexia</taxon>
        <taxon>Chloroflexales</taxon>
        <taxon>Chloroflexineae</taxon>
        <taxon>Chloroflexaceae</taxon>
        <taxon>Chloroflexus</taxon>
    </lineage>
</organism>
<sequence>MRTASLVAEAQPTVAERSASSARIVAIDALRGVALILMALDHSAFFVGASLQAESYGGQPVVLQSPAYWLSGLLTNLASPIFFFLGGYSLALYAAAQARRGQPPQATTRFMLIRALVILALDLTICAWFWSGATPYVHVLTSIAAAMIILAGLRHFLTPRQIGIVAIITLLIHQAWIGWMANDLAANAPQPFWQAFWLTYSYDTNPAIGFAVLGWGPLLWLGYALGHWQEHPALRQPQSWVQIGFGLLILWLVLRLSSGFGDLGAVAAIGGTPAHWLIMSKAPPSLSYFAFNLGIAALILAWAYATSNLFTTGWLRWLPMVGQVSLFFYVTHIIIYHLVALIMNQLPLSGPRIIWGYSAWLIGLAVLVPLGYWYRRQRKRYPRVLSYL</sequence>
<keyword evidence="4" id="KW-1185">Reference proteome</keyword>
<feature type="transmembrane region" description="Helical" evidence="1">
    <location>
        <begin position="317"/>
        <end position="342"/>
    </location>
</feature>
<feature type="transmembrane region" description="Helical" evidence="1">
    <location>
        <begin position="136"/>
        <end position="153"/>
    </location>
</feature>
<name>A0A178MIM7_9CHLR</name>